<dbReference type="PANTHER" id="PTHR33734:SF22">
    <property type="entry name" value="MEMBRANE-BOUND LYTIC MUREIN TRANSGLYCOSYLASE D"/>
    <property type="match status" value="1"/>
</dbReference>
<evidence type="ECO:0000259" key="2">
    <source>
        <dbReference type="PROSITE" id="PS51782"/>
    </source>
</evidence>
<dbReference type="Gene3D" id="3.10.350.10">
    <property type="entry name" value="LysM domain"/>
    <property type="match status" value="1"/>
</dbReference>
<protein>
    <submittedName>
        <fullName evidence="3">Unannotated protein</fullName>
    </submittedName>
</protein>
<dbReference type="InterPro" id="IPR036779">
    <property type="entry name" value="LysM_dom_sf"/>
</dbReference>
<evidence type="ECO:0000313" key="3">
    <source>
        <dbReference type="EMBL" id="CAB4622040.1"/>
    </source>
</evidence>
<reference evidence="3" key="1">
    <citation type="submission" date="2020-05" db="EMBL/GenBank/DDBJ databases">
        <authorList>
            <person name="Chiriac C."/>
            <person name="Salcher M."/>
            <person name="Ghai R."/>
            <person name="Kavagutti S V."/>
        </authorList>
    </citation>
    <scope>NUCLEOTIDE SEQUENCE</scope>
</reference>
<dbReference type="GO" id="GO:0008932">
    <property type="term" value="F:lytic endotransglycosylase activity"/>
    <property type="evidence" value="ECO:0007669"/>
    <property type="project" value="TreeGrafter"/>
</dbReference>
<feature type="compositionally biased region" description="Low complexity" evidence="1">
    <location>
        <begin position="420"/>
        <end position="438"/>
    </location>
</feature>
<dbReference type="AlphaFoldDB" id="A0A6J6I8Q2"/>
<gene>
    <name evidence="3" type="ORF">UFOPK1909_00626</name>
</gene>
<feature type="compositionally biased region" description="Pro residues" evidence="1">
    <location>
        <begin position="439"/>
        <end position="453"/>
    </location>
</feature>
<dbReference type="InterPro" id="IPR018392">
    <property type="entry name" value="LysM"/>
</dbReference>
<dbReference type="SUPFAM" id="SSF54106">
    <property type="entry name" value="LysM domain"/>
    <property type="match status" value="1"/>
</dbReference>
<organism evidence="3">
    <name type="scientific">freshwater metagenome</name>
    <dbReference type="NCBI Taxonomy" id="449393"/>
    <lineage>
        <taxon>unclassified sequences</taxon>
        <taxon>metagenomes</taxon>
        <taxon>ecological metagenomes</taxon>
    </lineage>
</organism>
<dbReference type="Pfam" id="PF01476">
    <property type="entry name" value="LysM"/>
    <property type="match status" value="1"/>
</dbReference>
<dbReference type="PROSITE" id="PS51782">
    <property type="entry name" value="LYSM"/>
    <property type="match status" value="1"/>
</dbReference>
<dbReference type="SMART" id="SM00257">
    <property type="entry name" value="LysM"/>
    <property type="match status" value="1"/>
</dbReference>
<feature type="region of interest" description="Disordered" evidence="1">
    <location>
        <begin position="401"/>
        <end position="460"/>
    </location>
</feature>
<feature type="domain" description="LysM" evidence="2">
    <location>
        <begin position="463"/>
        <end position="507"/>
    </location>
</feature>
<evidence type="ECO:0000256" key="1">
    <source>
        <dbReference type="SAM" id="MobiDB-lite"/>
    </source>
</evidence>
<accession>A0A6J6I8Q2</accession>
<name>A0A6J6I8Q2_9ZZZZ</name>
<dbReference type="PANTHER" id="PTHR33734">
    <property type="entry name" value="LYSM DOMAIN-CONTAINING GPI-ANCHORED PROTEIN 2"/>
    <property type="match status" value="1"/>
</dbReference>
<sequence length="508" mass="53065">MTEYVSGDSGQTFFIQDGFKRQILDTESLIDSRIGVPALSSVKISAFKNLPWGKPIIRKGVSFTNLATNKLAVYDGLNYYDVEPAAAADIDFSKWLAKSTGSMLGEAMASIAAPVKIRTIVNSADGTQYLLTKDGKREVLDGKIISKEAPVVSAEFLALIPDVATGIESVFFAKSAAEKNVHLIIDGIKRPLLNTADTAKFARGVTSTKVQTLSDSALAQIPVGSAAIAPGSFVKVGSVSYLIDGFKRALVVADSNQASLLGLANPKVLTSTQAKGYAKSTKLEGIKFVCDSKYYVAITGKLYPLSDLDASHYPGRGLTLDTMTCAALTKTTSTLGRFLKGADGKIYLIEAQTKHLIKNVAAYEKLRGTLAKAILAGPYLLSKIPAGKSAGTSVSNEVFDSGSPIVLGEPTPSASPKPSPSVTASPSPSPSASASPKPSVSPKPTVSPRPSASPSPTATVKPKTYTVVAGDYLNKIAAKFGVSASALMAANKITNANSIKIGQVLVIP</sequence>
<proteinExistence type="predicted"/>
<dbReference type="CDD" id="cd00118">
    <property type="entry name" value="LysM"/>
    <property type="match status" value="1"/>
</dbReference>
<dbReference type="EMBL" id="CAEZVD010000056">
    <property type="protein sequence ID" value="CAB4622040.1"/>
    <property type="molecule type" value="Genomic_DNA"/>
</dbReference>